<proteinExistence type="predicted"/>
<accession>A0A1X7UKK9</accession>
<organism evidence="1">
    <name type="scientific">Amphimedon queenslandica</name>
    <name type="common">Sponge</name>
    <dbReference type="NCBI Taxonomy" id="400682"/>
    <lineage>
        <taxon>Eukaryota</taxon>
        <taxon>Metazoa</taxon>
        <taxon>Porifera</taxon>
        <taxon>Demospongiae</taxon>
        <taxon>Heteroscleromorpha</taxon>
        <taxon>Haplosclerida</taxon>
        <taxon>Niphatidae</taxon>
        <taxon>Amphimedon</taxon>
    </lineage>
</organism>
<reference evidence="1" key="1">
    <citation type="submission" date="2017-05" db="UniProtKB">
        <authorList>
            <consortium name="EnsemblMetazoa"/>
        </authorList>
    </citation>
    <scope>IDENTIFICATION</scope>
</reference>
<evidence type="ECO:0000313" key="1">
    <source>
        <dbReference type="EnsemblMetazoa" id="Aqu2.1.28034_001"/>
    </source>
</evidence>
<dbReference type="EnsemblMetazoa" id="Aqu2.1.28034_001">
    <property type="protein sequence ID" value="Aqu2.1.28034_001"/>
    <property type="gene ID" value="Aqu2.1.28034"/>
</dbReference>
<dbReference type="AlphaFoldDB" id="A0A1X7UKK9"/>
<dbReference type="InParanoid" id="A0A1X7UKK9"/>
<protein>
    <submittedName>
        <fullName evidence="1">Uncharacterized protein</fullName>
    </submittedName>
</protein>
<name>A0A1X7UKK9_AMPQE</name>
<sequence>MVNGLRNNRVYNELNQEWLLTSDDSTKLPFVQYYVERFEVMSVIDRCLNYIQQKEQNCLQQEHQTHVEVF</sequence>